<feature type="transmembrane region" description="Helical" evidence="7">
    <location>
        <begin position="196"/>
        <end position="215"/>
    </location>
</feature>
<protein>
    <submittedName>
        <fullName evidence="9">Kef-type K+ transport system, membrane component KefB</fullName>
    </submittedName>
</protein>
<dbReference type="Gene3D" id="1.20.1530.20">
    <property type="match status" value="1"/>
</dbReference>
<dbReference type="InterPro" id="IPR050794">
    <property type="entry name" value="CPA2_transporter"/>
</dbReference>
<name>A0A1Y5Y3N7_KIBAR</name>
<feature type="transmembrane region" description="Helical" evidence="7">
    <location>
        <begin position="343"/>
        <end position="366"/>
    </location>
</feature>
<keyword evidence="5" id="KW-0406">Ion transport</keyword>
<keyword evidence="3 7" id="KW-0812">Transmembrane</keyword>
<feature type="transmembrane region" description="Helical" evidence="7">
    <location>
        <begin position="68"/>
        <end position="88"/>
    </location>
</feature>
<dbReference type="GO" id="GO:1902600">
    <property type="term" value="P:proton transmembrane transport"/>
    <property type="evidence" value="ECO:0007669"/>
    <property type="project" value="InterPro"/>
</dbReference>
<feature type="transmembrane region" description="Helical" evidence="7">
    <location>
        <begin position="100"/>
        <end position="122"/>
    </location>
</feature>
<evidence type="ECO:0000256" key="7">
    <source>
        <dbReference type="SAM" id="Phobius"/>
    </source>
</evidence>
<dbReference type="InterPro" id="IPR038770">
    <property type="entry name" value="Na+/solute_symporter_sf"/>
</dbReference>
<reference evidence="9 10" key="1">
    <citation type="submission" date="2017-04" db="EMBL/GenBank/DDBJ databases">
        <authorList>
            <person name="Afonso C.L."/>
            <person name="Miller P.J."/>
            <person name="Scott M.A."/>
            <person name="Spackman E."/>
            <person name="Goraichik I."/>
            <person name="Dimitrov K.M."/>
            <person name="Suarez D.L."/>
            <person name="Swayne D.E."/>
        </authorList>
    </citation>
    <scope>NUCLEOTIDE SEQUENCE [LARGE SCALE GENOMIC DNA]</scope>
    <source>
        <strain evidence="9 10">DSM 43828</strain>
    </source>
</reference>
<dbReference type="EMBL" id="FWXV01000011">
    <property type="protein sequence ID" value="SMD25149.1"/>
    <property type="molecule type" value="Genomic_DNA"/>
</dbReference>
<feature type="transmembrane region" description="Helical" evidence="7">
    <location>
        <begin position="6"/>
        <end position="29"/>
    </location>
</feature>
<dbReference type="Proteomes" id="UP000192674">
    <property type="component" value="Unassembled WGS sequence"/>
</dbReference>
<dbReference type="PANTHER" id="PTHR32468:SF0">
    <property type="entry name" value="K(+)_H(+) ANTIPORTER 1"/>
    <property type="match status" value="1"/>
</dbReference>
<dbReference type="GO" id="GO:0016020">
    <property type="term" value="C:membrane"/>
    <property type="evidence" value="ECO:0007669"/>
    <property type="project" value="UniProtKB-SubCell"/>
</dbReference>
<feature type="transmembrane region" description="Helical" evidence="7">
    <location>
        <begin position="312"/>
        <end position="331"/>
    </location>
</feature>
<evidence type="ECO:0000256" key="3">
    <source>
        <dbReference type="ARBA" id="ARBA00022692"/>
    </source>
</evidence>
<dbReference type="PANTHER" id="PTHR32468">
    <property type="entry name" value="CATION/H + ANTIPORTER"/>
    <property type="match status" value="1"/>
</dbReference>
<keyword evidence="4 7" id="KW-1133">Transmembrane helix</keyword>
<organism evidence="9 10">
    <name type="scientific">Kibdelosporangium aridum</name>
    <dbReference type="NCBI Taxonomy" id="2030"/>
    <lineage>
        <taxon>Bacteria</taxon>
        <taxon>Bacillati</taxon>
        <taxon>Actinomycetota</taxon>
        <taxon>Actinomycetes</taxon>
        <taxon>Pseudonocardiales</taxon>
        <taxon>Pseudonocardiaceae</taxon>
        <taxon>Kibdelosporangium</taxon>
    </lineage>
</organism>
<keyword evidence="6 7" id="KW-0472">Membrane</keyword>
<proteinExistence type="predicted"/>
<dbReference type="InterPro" id="IPR006153">
    <property type="entry name" value="Cation/H_exchanger_TM"/>
</dbReference>
<feature type="domain" description="Cation/H+ exchanger transmembrane" evidence="8">
    <location>
        <begin position="20"/>
        <end position="392"/>
    </location>
</feature>
<dbReference type="GO" id="GO:0015297">
    <property type="term" value="F:antiporter activity"/>
    <property type="evidence" value="ECO:0007669"/>
    <property type="project" value="InterPro"/>
</dbReference>
<evidence type="ECO:0000313" key="10">
    <source>
        <dbReference type="Proteomes" id="UP000192674"/>
    </source>
</evidence>
<feature type="transmembrane region" description="Helical" evidence="7">
    <location>
        <begin position="134"/>
        <end position="154"/>
    </location>
</feature>
<evidence type="ECO:0000313" key="9">
    <source>
        <dbReference type="EMBL" id="SMD25149.1"/>
    </source>
</evidence>
<evidence type="ECO:0000259" key="8">
    <source>
        <dbReference type="Pfam" id="PF00999"/>
    </source>
</evidence>
<evidence type="ECO:0000256" key="4">
    <source>
        <dbReference type="ARBA" id="ARBA00022989"/>
    </source>
</evidence>
<feature type="transmembrane region" description="Helical" evidence="7">
    <location>
        <begin position="372"/>
        <end position="395"/>
    </location>
</feature>
<keyword evidence="2" id="KW-0813">Transport</keyword>
<feature type="transmembrane region" description="Helical" evidence="7">
    <location>
        <begin position="222"/>
        <end position="241"/>
    </location>
</feature>
<sequence>MSLNTHQVVFLLLDLAVIVVLARLLGAVARRFDQPPVIGELLAGILLGPTLFGEGFAAALFPTDVRPFLAALANVGVAMFMFMVGLELEQTLLRGRGKLAVTVSVSSIVLPFTLGVGLAFYLAMNRPVEHRLGFVLFIGAAMSVTAFPVLARILQDRGMLRTMLGGLALTCAAIGDVLAWCLLAVVVIVSGGASGVEQWLIVLGPIYVALMLWVVRPLLRKLFTAGATGALPTVLAGALISGAVTELIGLHFIFGAFLFGVIVPREGTDTLRHRIIDRVEEFNSALLLPVFFIVSGLKVNLSTLSTTGLVELGLVLLVAIAGKFGGAFVGARLHGLPARKSAALATLMNTRGLTELIILTVGLQLGVLDQSLYSIMVAMAVITTAMAGPLLRLIYPASVIERDQAIEQARQPAA</sequence>
<feature type="transmembrane region" description="Helical" evidence="7">
    <location>
        <begin position="41"/>
        <end position="62"/>
    </location>
</feature>
<feature type="transmembrane region" description="Helical" evidence="7">
    <location>
        <begin position="247"/>
        <end position="264"/>
    </location>
</feature>
<dbReference type="Pfam" id="PF00999">
    <property type="entry name" value="Na_H_Exchanger"/>
    <property type="match status" value="1"/>
</dbReference>
<feature type="transmembrane region" description="Helical" evidence="7">
    <location>
        <begin position="285"/>
        <end position="306"/>
    </location>
</feature>
<dbReference type="AlphaFoldDB" id="A0A1Y5Y3N7"/>
<keyword evidence="10" id="KW-1185">Reference proteome</keyword>
<evidence type="ECO:0000256" key="6">
    <source>
        <dbReference type="ARBA" id="ARBA00023136"/>
    </source>
</evidence>
<feature type="transmembrane region" description="Helical" evidence="7">
    <location>
        <begin position="166"/>
        <end position="190"/>
    </location>
</feature>
<gene>
    <name evidence="9" type="ORF">SAMN05661093_08945</name>
</gene>
<accession>A0A1Y5Y3N7</accession>
<evidence type="ECO:0000256" key="5">
    <source>
        <dbReference type="ARBA" id="ARBA00023065"/>
    </source>
</evidence>
<evidence type="ECO:0000256" key="2">
    <source>
        <dbReference type="ARBA" id="ARBA00022448"/>
    </source>
</evidence>
<comment type="subcellular location">
    <subcellularLocation>
        <location evidence="1">Membrane</location>
        <topology evidence="1">Multi-pass membrane protein</topology>
    </subcellularLocation>
</comment>
<evidence type="ECO:0000256" key="1">
    <source>
        <dbReference type="ARBA" id="ARBA00004141"/>
    </source>
</evidence>